<dbReference type="PANTHER" id="PTHR16222">
    <property type="entry name" value="ADP-RIBOSYLGLYCOHYDROLASE"/>
    <property type="match status" value="1"/>
</dbReference>
<evidence type="ECO:0000313" key="5">
    <source>
        <dbReference type="Proteomes" id="UP000182190"/>
    </source>
</evidence>
<gene>
    <name evidence="4" type="ORF">PL9631_1130029</name>
</gene>
<dbReference type="PANTHER" id="PTHR16222:SF24">
    <property type="entry name" value="ADP-RIBOSYLHYDROLASE ARH3"/>
    <property type="match status" value="1"/>
</dbReference>
<organism evidence="4 5">
    <name type="scientific">Planktothrix paucivesiculata PCC 9631</name>
    <dbReference type="NCBI Taxonomy" id="671071"/>
    <lineage>
        <taxon>Bacteria</taxon>
        <taxon>Bacillati</taxon>
        <taxon>Cyanobacteriota</taxon>
        <taxon>Cyanophyceae</taxon>
        <taxon>Oscillatoriophycideae</taxon>
        <taxon>Oscillatoriales</taxon>
        <taxon>Microcoleaceae</taxon>
        <taxon>Planktothrix</taxon>
    </lineage>
</organism>
<comment type="cofactor">
    <cofactor evidence="3">
        <name>Mg(2+)</name>
        <dbReference type="ChEBI" id="CHEBI:18420"/>
    </cofactor>
    <text evidence="3">Binds 2 magnesium ions per subunit.</text>
</comment>
<dbReference type="RefSeq" id="WP_083624763.1">
    <property type="nucleotide sequence ID" value="NZ_LR735029.1"/>
</dbReference>
<comment type="similarity">
    <text evidence="1">Belongs to the ADP-ribosylglycohydrolase family.</text>
</comment>
<feature type="binding site" evidence="3">
    <location>
        <position position="284"/>
    </location>
    <ligand>
        <name>Mg(2+)</name>
        <dbReference type="ChEBI" id="CHEBI:18420"/>
        <label>1</label>
    </ligand>
</feature>
<dbReference type="OrthoDB" id="883590at2"/>
<dbReference type="AlphaFoldDB" id="A0A7Z9DXZ0"/>
<proteinExistence type="inferred from homology"/>
<comment type="caution">
    <text evidence="4">The sequence shown here is derived from an EMBL/GenBank/DDBJ whole genome shotgun (WGS) entry which is preliminary data.</text>
</comment>
<keyword evidence="3" id="KW-0479">Metal-binding</keyword>
<reference evidence="4" key="1">
    <citation type="submission" date="2019-10" db="EMBL/GenBank/DDBJ databases">
        <authorList>
            <consortium name="Genoscope - CEA"/>
            <person name="William W."/>
        </authorList>
    </citation>
    <scope>NUCLEOTIDE SEQUENCE [LARGE SCALE GENOMIC DNA]</scope>
    <source>
        <strain evidence="4">BBR_PRJEB10994</strain>
    </source>
</reference>
<evidence type="ECO:0000256" key="1">
    <source>
        <dbReference type="ARBA" id="ARBA00010702"/>
    </source>
</evidence>
<dbReference type="GO" id="GO:0046872">
    <property type="term" value="F:metal ion binding"/>
    <property type="evidence" value="ECO:0007669"/>
    <property type="project" value="UniProtKB-KW"/>
</dbReference>
<keyword evidence="3" id="KW-0460">Magnesium</keyword>
<dbReference type="Proteomes" id="UP000182190">
    <property type="component" value="Unassembled WGS sequence"/>
</dbReference>
<feature type="binding site" evidence="3">
    <location>
        <position position="64"/>
    </location>
    <ligand>
        <name>Mg(2+)</name>
        <dbReference type="ChEBI" id="CHEBI:18420"/>
        <label>1</label>
    </ligand>
</feature>
<protein>
    <submittedName>
        <fullName evidence="4">ADP-ribosylation/Crystallin J1</fullName>
    </submittedName>
</protein>
<sequence>MMNPQPSPQQYRGCLIGQCLGDATGCRVEGYPAFVCNNYVQYELRNKQPRDRDRFPFPFGQYTDDSQMARELLSSYVELGRFCPDDYARRIVALFTENRIVGRGRTTETAVERLALGVPWQEAGTPPPSAGNGSAMRAAPVGLMFYDHPQQLIQVAHQQGLITHQDPRCSGGSIAIAGAVAFVLQNKSFSPEHFIAQISQWVQEVSPEFATEILRLNQWIELPSAPAFELISRAGLNPDYRSEWDGISPFVVGSVLWSLYSFLRTPNDYWETICTAIIIGGDVDTTAAMAGAISGAYLGLDAIPLGLAKQLNDRGSWKYTELLELADRCYNLKFKKE</sequence>
<dbReference type="InterPro" id="IPR005502">
    <property type="entry name" value="Ribosyl_crysJ1"/>
</dbReference>
<dbReference type="GO" id="GO:0016787">
    <property type="term" value="F:hydrolase activity"/>
    <property type="evidence" value="ECO:0007669"/>
    <property type="project" value="UniProtKB-KW"/>
</dbReference>
<evidence type="ECO:0000256" key="3">
    <source>
        <dbReference type="PIRSR" id="PIRSR605502-1"/>
    </source>
</evidence>
<feature type="binding site" evidence="3">
    <location>
        <position position="282"/>
    </location>
    <ligand>
        <name>Mg(2+)</name>
        <dbReference type="ChEBI" id="CHEBI:18420"/>
        <label>1</label>
    </ligand>
</feature>
<feature type="binding site" evidence="3">
    <location>
        <position position="63"/>
    </location>
    <ligand>
        <name>Mg(2+)</name>
        <dbReference type="ChEBI" id="CHEBI:18420"/>
        <label>1</label>
    </ligand>
</feature>
<name>A0A7Z9DXZ0_9CYAN</name>
<keyword evidence="2" id="KW-0378">Hydrolase</keyword>
<dbReference type="Pfam" id="PF03747">
    <property type="entry name" value="ADP_ribosyl_GH"/>
    <property type="match status" value="1"/>
</dbReference>
<accession>A0A7Z9DXZ0</accession>
<dbReference type="InterPro" id="IPR050792">
    <property type="entry name" value="ADP-ribosylglycohydrolase"/>
</dbReference>
<dbReference type="Gene3D" id="1.10.4080.10">
    <property type="entry name" value="ADP-ribosylation/Crystallin J1"/>
    <property type="match status" value="1"/>
</dbReference>
<dbReference type="EMBL" id="CZCS02000017">
    <property type="protein sequence ID" value="VXD15200.1"/>
    <property type="molecule type" value="Genomic_DNA"/>
</dbReference>
<keyword evidence="5" id="KW-1185">Reference proteome</keyword>
<dbReference type="InterPro" id="IPR036705">
    <property type="entry name" value="Ribosyl_crysJ1_sf"/>
</dbReference>
<feature type="binding site" evidence="3">
    <location>
        <position position="65"/>
    </location>
    <ligand>
        <name>Mg(2+)</name>
        <dbReference type="ChEBI" id="CHEBI:18420"/>
        <label>1</label>
    </ligand>
</feature>
<evidence type="ECO:0000256" key="2">
    <source>
        <dbReference type="ARBA" id="ARBA00022801"/>
    </source>
</evidence>
<evidence type="ECO:0000313" key="4">
    <source>
        <dbReference type="EMBL" id="VXD15200.1"/>
    </source>
</evidence>
<dbReference type="SUPFAM" id="SSF101478">
    <property type="entry name" value="ADP-ribosylglycohydrolase"/>
    <property type="match status" value="1"/>
</dbReference>
<feature type="binding site" evidence="3">
    <location>
        <position position="285"/>
    </location>
    <ligand>
        <name>Mg(2+)</name>
        <dbReference type="ChEBI" id="CHEBI:18420"/>
        <label>1</label>
    </ligand>
</feature>